<dbReference type="GO" id="GO:0015221">
    <property type="term" value="F:lipopolysaccharide transmembrane transporter activity"/>
    <property type="evidence" value="ECO:0007669"/>
    <property type="project" value="InterPro"/>
</dbReference>
<proteinExistence type="predicted"/>
<dbReference type="RefSeq" id="WP_144324437.1">
    <property type="nucleotide sequence ID" value="NZ_VJNA01000005.1"/>
</dbReference>
<dbReference type="PANTHER" id="PTHR37481:SF1">
    <property type="entry name" value="LIPOPOLYSACCHARIDE EXPORT SYSTEM PROTEIN LPTC"/>
    <property type="match status" value="1"/>
</dbReference>
<evidence type="ECO:0000256" key="1">
    <source>
        <dbReference type="ARBA" id="ARBA00022475"/>
    </source>
</evidence>
<evidence type="ECO:0000256" key="2">
    <source>
        <dbReference type="ARBA" id="ARBA00022519"/>
    </source>
</evidence>
<keyword evidence="4" id="KW-1133">Transmembrane helix</keyword>
<evidence type="ECO:0000256" key="4">
    <source>
        <dbReference type="ARBA" id="ARBA00022989"/>
    </source>
</evidence>
<dbReference type="PANTHER" id="PTHR37481">
    <property type="entry name" value="LIPOPOLYSACCHARIDE EXPORT SYSTEM PROTEIN LPTC"/>
    <property type="match status" value="1"/>
</dbReference>
<evidence type="ECO:0000256" key="5">
    <source>
        <dbReference type="ARBA" id="ARBA00023136"/>
    </source>
</evidence>
<name>A0A554WTM2_9BURK</name>
<comment type="caution">
    <text evidence="6">The sequence shown here is derived from an EMBL/GenBank/DDBJ whole genome shotgun (WGS) entry which is preliminary data.</text>
</comment>
<accession>A0A554WTM2</accession>
<keyword evidence="7" id="KW-1185">Reference proteome</keyword>
<dbReference type="InterPro" id="IPR010664">
    <property type="entry name" value="LipoPS_assembly_LptC-rel"/>
</dbReference>
<dbReference type="GO" id="GO:0030288">
    <property type="term" value="C:outer membrane-bounded periplasmic space"/>
    <property type="evidence" value="ECO:0007669"/>
    <property type="project" value="TreeGrafter"/>
</dbReference>
<protein>
    <submittedName>
        <fullName evidence="6">Lipopolysaccharide export system protein LptC</fullName>
    </submittedName>
</protein>
<dbReference type="InterPro" id="IPR052363">
    <property type="entry name" value="LPS_export_LptC"/>
</dbReference>
<gene>
    <name evidence="6" type="primary">lptC</name>
    <name evidence="6" type="ORF">Taqua_00490</name>
</gene>
<evidence type="ECO:0000313" key="7">
    <source>
        <dbReference type="Proteomes" id="UP000318554"/>
    </source>
</evidence>
<reference evidence="6 7" key="1">
    <citation type="submission" date="2019-07" db="EMBL/GenBank/DDBJ databases">
        <title>Tepidimonas aquatica CLN-1 draft genome.</title>
        <authorList>
            <person name="Da Costa M.S."/>
            <person name="Froufe H.J.C."/>
            <person name="Egas C."/>
            <person name="Albuquerque L."/>
        </authorList>
    </citation>
    <scope>NUCLEOTIDE SEQUENCE [LARGE SCALE GENOMIC DNA]</scope>
    <source>
        <strain evidence="6 7">CLN-1</strain>
    </source>
</reference>
<dbReference type="EMBL" id="VJNA01000005">
    <property type="protein sequence ID" value="TSE26936.1"/>
    <property type="molecule type" value="Genomic_DNA"/>
</dbReference>
<dbReference type="GO" id="GO:0005886">
    <property type="term" value="C:plasma membrane"/>
    <property type="evidence" value="ECO:0007669"/>
    <property type="project" value="InterPro"/>
</dbReference>
<dbReference type="GO" id="GO:0017089">
    <property type="term" value="F:glycolipid transfer activity"/>
    <property type="evidence" value="ECO:0007669"/>
    <property type="project" value="TreeGrafter"/>
</dbReference>
<sequence length="222" mass="25183">MTPRPALPPPRPTRPAQPWWVRAWDVASLYLPVALMGTLALLTWAVVQRVPEDRPSPSRALGQGEPDYTLHGFTLQRWGVPGQPDLQLRGRRLVHYPADARTDIEQAHLQRVLPADGVRSTVQAQWLQTDDGRVHYTLRGQVRYERTPMRPGAAPRVTLDGEELTWDSERQLLQSARPVRITREGDVITANRLRYDERHGLAELRGQVRATLVARAGRQAPR</sequence>
<keyword evidence="2" id="KW-0997">Cell inner membrane</keyword>
<evidence type="ECO:0000313" key="6">
    <source>
        <dbReference type="EMBL" id="TSE26936.1"/>
    </source>
</evidence>
<dbReference type="AlphaFoldDB" id="A0A554WTM2"/>
<dbReference type="Gene3D" id="2.60.450.10">
    <property type="entry name" value="Lipopolysaccharide (LPS) transport protein A like domain"/>
    <property type="match status" value="1"/>
</dbReference>
<dbReference type="Proteomes" id="UP000318554">
    <property type="component" value="Unassembled WGS sequence"/>
</dbReference>
<dbReference type="NCBIfam" id="TIGR04409">
    <property type="entry name" value="LptC_YrbK"/>
    <property type="match status" value="1"/>
</dbReference>
<evidence type="ECO:0000256" key="3">
    <source>
        <dbReference type="ARBA" id="ARBA00022692"/>
    </source>
</evidence>
<dbReference type="Pfam" id="PF06835">
    <property type="entry name" value="LptC"/>
    <property type="match status" value="1"/>
</dbReference>
<dbReference type="InterPro" id="IPR026265">
    <property type="entry name" value="LptC"/>
</dbReference>
<keyword evidence="5" id="KW-0472">Membrane</keyword>
<keyword evidence="1" id="KW-1003">Cell membrane</keyword>
<dbReference type="OrthoDB" id="5298112at2"/>
<keyword evidence="3" id="KW-0812">Transmembrane</keyword>
<organism evidence="6 7">
    <name type="scientific">Tepidimonas aquatica</name>
    <dbReference type="NCBI Taxonomy" id="247482"/>
    <lineage>
        <taxon>Bacteria</taxon>
        <taxon>Pseudomonadati</taxon>
        <taxon>Pseudomonadota</taxon>
        <taxon>Betaproteobacteria</taxon>
        <taxon>Burkholderiales</taxon>
        <taxon>Tepidimonas</taxon>
    </lineage>
</organism>